<reference evidence="1 2" key="1">
    <citation type="submission" date="2017-05" db="EMBL/GenBank/DDBJ databases">
        <title>Complete and WGS of Bordetella genogroups.</title>
        <authorList>
            <person name="Spilker T."/>
            <person name="LiPuma J."/>
        </authorList>
    </citation>
    <scope>NUCLEOTIDE SEQUENCE [LARGE SCALE GENOMIC DNA]</scope>
    <source>
        <strain evidence="1 2">AU10456</strain>
    </source>
</reference>
<evidence type="ECO:0000313" key="2">
    <source>
        <dbReference type="Proteomes" id="UP000216913"/>
    </source>
</evidence>
<protein>
    <recommendedName>
        <fullName evidence="3">Transcriptional regulator, AbiEi antitoxin, Type IV TA system</fullName>
    </recommendedName>
</protein>
<keyword evidence="2" id="KW-1185">Reference proteome</keyword>
<accession>A0A261TKU5</accession>
<dbReference type="EMBL" id="NEVP01000007">
    <property type="protein sequence ID" value="OZI50264.1"/>
    <property type="molecule type" value="Genomic_DNA"/>
</dbReference>
<proteinExistence type="predicted"/>
<organism evidence="1 2">
    <name type="scientific">Bordetella genomosp. 5</name>
    <dbReference type="NCBI Taxonomy" id="1395608"/>
    <lineage>
        <taxon>Bacteria</taxon>
        <taxon>Pseudomonadati</taxon>
        <taxon>Pseudomonadota</taxon>
        <taxon>Betaproteobacteria</taxon>
        <taxon>Burkholderiales</taxon>
        <taxon>Alcaligenaceae</taxon>
        <taxon>Bordetella</taxon>
    </lineage>
</organism>
<comment type="caution">
    <text evidence="1">The sequence shown here is derived from an EMBL/GenBank/DDBJ whole genome shotgun (WGS) entry which is preliminary data.</text>
</comment>
<dbReference type="InterPro" id="IPR045738">
    <property type="entry name" value="DUF6088"/>
</dbReference>
<gene>
    <name evidence="1" type="ORF">CAL25_13160</name>
</gene>
<dbReference type="AlphaFoldDB" id="A0A261TKU5"/>
<dbReference type="Proteomes" id="UP000216913">
    <property type="component" value="Unassembled WGS sequence"/>
</dbReference>
<evidence type="ECO:0008006" key="3">
    <source>
        <dbReference type="Google" id="ProtNLM"/>
    </source>
</evidence>
<dbReference type="OrthoDB" id="3181392at2"/>
<evidence type="ECO:0000313" key="1">
    <source>
        <dbReference type="EMBL" id="OZI50264.1"/>
    </source>
</evidence>
<sequence>MTSLPQAILQFAQSLPEGGTVTPRDFLHLGSRAAVDQAFSRLTRSGVLLRLGRGVYAAPVASPFGKRAPAAEKVIRALEETTGEAIVAHGAAEANRLGLTSQMPVRRVFLSSGPPRRLLFGKNPVQIEHIAPASFLLGRTEEAAAARALAWLGPAVAAQALRKLHQQLAPQAWQALTRARRRLPAWMAEAIGQEMHVG</sequence>
<name>A0A261TKU5_9BORD</name>
<dbReference type="RefSeq" id="WP_094800595.1">
    <property type="nucleotide sequence ID" value="NZ_NEVP01000007.1"/>
</dbReference>
<dbReference type="Pfam" id="PF19570">
    <property type="entry name" value="DUF6088"/>
    <property type="match status" value="1"/>
</dbReference>